<dbReference type="Proteomes" id="UP000829398">
    <property type="component" value="Chromosome 7"/>
</dbReference>
<dbReference type="EMBL" id="CM039176">
    <property type="protein sequence ID" value="KAH9716049.1"/>
    <property type="molecule type" value="Genomic_DNA"/>
</dbReference>
<proteinExistence type="predicted"/>
<reference evidence="2" key="1">
    <citation type="journal article" date="2023" name="Hortic. Res.">
        <title>A chromosome-level phased genome enabling allele-level studies in sweet orange: a case study on citrus Huanglongbing tolerance.</title>
        <authorList>
            <person name="Wu B."/>
            <person name="Yu Q."/>
            <person name="Deng Z."/>
            <person name="Duan Y."/>
            <person name="Luo F."/>
            <person name="Gmitter F. Jr."/>
        </authorList>
    </citation>
    <scope>NUCLEOTIDE SEQUENCE [LARGE SCALE GENOMIC DNA]</scope>
    <source>
        <strain evidence="2">cv. Valencia</strain>
    </source>
</reference>
<organism evidence="1 2">
    <name type="scientific">Citrus sinensis</name>
    <name type="common">Sweet orange</name>
    <name type="synonym">Citrus aurantium var. sinensis</name>
    <dbReference type="NCBI Taxonomy" id="2711"/>
    <lineage>
        <taxon>Eukaryota</taxon>
        <taxon>Viridiplantae</taxon>
        <taxon>Streptophyta</taxon>
        <taxon>Embryophyta</taxon>
        <taxon>Tracheophyta</taxon>
        <taxon>Spermatophyta</taxon>
        <taxon>Magnoliopsida</taxon>
        <taxon>eudicotyledons</taxon>
        <taxon>Gunneridae</taxon>
        <taxon>Pentapetalae</taxon>
        <taxon>rosids</taxon>
        <taxon>malvids</taxon>
        <taxon>Sapindales</taxon>
        <taxon>Rutaceae</taxon>
        <taxon>Aurantioideae</taxon>
        <taxon>Citrus</taxon>
    </lineage>
</organism>
<protein>
    <submittedName>
        <fullName evidence="1">Protein FAR1-RELATED SEQUENCE</fullName>
    </submittedName>
</protein>
<evidence type="ECO:0000313" key="1">
    <source>
        <dbReference type="EMBL" id="KAH9716049.1"/>
    </source>
</evidence>
<gene>
    <name evidence="1" type="ORF">KPL71_021320</name>
</gene>
<sequence>MSWTSDSQSDHDISYQILEIAAHEMHAKKSVEWAANDGDPPNEMNKDSVETDIEAEEEAENEVNNVSNTANSESTLRMIETVDVLGREFATDKEADSFFCKYAKAMGFGVRRHNKRWNTKGVLIGIKCHRKVSGADLIAASSLHNVGMKPSQIHEYMVERSGGYNKVGFSWKDMQNQLDTHRKKLLQELDAEFCLSYLEGKKCDDPAFYFAYTVNEDNRLEDLFWCDGGCRADYVVFGDVVSFDATYRTNAYRKPFVMLLGINHHRRTIVFGFALLSDETEHTYTWLLETFLKVVDSKQPKSVITDGDKAMRNTISKKFPQSVHRLCCWHLARNAQANINNKDFTNGFQICNDDYDSFDGRPVLRTHLKAYEGHVGDIYTRTAFRIIRDQINKEGVMTTTQVSNDDIVKVFQVRKYDATDKAWNVEIRGMWDSVLCSCLMIETVGTPCSHIFAVMKAENIRTIPKCIILGKWTKNAKIGVFPHNINEKSNSPYMSIEAWLGSLHATCRNLQRLATNSSEAFEIAIADIHNLSLRMEAMTCDKEKEKLKGQLGKRSHVQDPTVVLTKGCRKKKKMGPSLERRCGSCG</sequence>
<keyword evidence="2" id="KW-1185">Reference proteome</keyword>
<evidence type="ECO:0000313" key="2">
    <source>
        <dbReference type="Proteomes" id="UP000829398"/>
    </source>
</evidence>
<comment type="caution">
    <text evidence="1">The sequence shown here is derived from an EMBL/GenBank/DDBJ whole genome shotgun (WGS) entry which is preliminary data.</text>
</comment>
<name>A0ACB8JDT0_CITSI</name>
<accession>A0ACB8JDT0</accession>